<protein>
    <submittedName>
        <fullName evidence="5">Carboxymuconolactone decarboxylase family protein</fullName>
    </submittedName>
</protein>
<evidence type="ECO:0000256" key="1">
    <source>
        <dbReference type="SAM" id="MobiDB-lite"/>
    </source>
</evidence>
<reference evidence="5 6" key="1">
    <citation type="submission" date="2020-12" db="EMBL/GenBank/DDBJ databases">
        <title>FDA dAtabase for Regulatory Grade micrObial Sequences (FDA-ARGOS): Supporting development and validation of Infectious Disease Dx tests.</title>
        <authorList>
            <person name="Sproer C."/>
            <person name="Gronow S."/>
            <person name="Severitt S."/>
            <person name="Schroder I."/>
            <person name="Tallon L."/>
            <person name="Sadzewicz L."/>
            <person name="Zhao X."/>
            <person name="Boylan J."/>
            <person name="Ott S."/>
            <person name="Bowen H."/>
            <person name="Vavikolanu K."/>
            <person name="Mehta A."/>
            <person name="Aluvathingal J."/>
            <person name="Nadendla S."/>
            <person name="Lowell S."/>
            <person name="Myers T."/>
            <person name="Yan Y."/>
            <person name="Sichtig H."/>
        </authorList>
    </citation>
    <scope>NUCLEOTIDE SEQUENCE [LARGE SCALE GENOMIC DNA]</scope>
    <source>
        <strain evidence="5 6">FDAARGOS_909</strain>
    </source>
</reference>
<dbReference type="InterPro" id="IPR014710">
    <property type="entry name" value="RmlC-like_jellyroll"/>
</dbReference>
<accession>A0A7T2W005</accession>
<gene>
    <name evidence="5" type="ORF">I6G66_01955</name>
</gene>
<dbReference type="SUPFAM" id="SSF51182">
    <property type="entry name" value="RmlC-like cupins"/>
    <property type="match status" value="1"/>
</dbReference>
<dbReference type="Pfam" id="PF07883">
    <property type="entry name" value="Cupin_2"/>
    <property type="match status" value="1"/>
</dbReference>
<feature type="domain" description="Carboxymuconolactone decarboxylase-like" evidence="3">
    <location>
        <begin position="208"/>
        <end position="270"/>
    </location>
</feature>
<sequence length="420" mass="44066">MKSLLSMALSGAVTAAAAQSSGPGAMPPVVEVRPASAQQVSVGSADTFTGDVRISSPFQAPLPGTAGGATVTFTARARTAWHTHPLGQTLIVTEGQGLVQQQGQPALIIRPGDVVTIPPNVRHWHGAGPSGSMTHIAIAEKENGSAVAWQDKLCEQDYQAAVVSAGLSAMTGQRAQQPQQPQKPQEPQKPQKPQKPQEPQKAVQPASDSLSPRQRAIPLIAAFTAISDLPRLGMALNQGLDAGMTVSEAKEVLVQLYAYAGFPRSLNALGELLKVVELRKQRGVQDAPGHDPSRAVSTGRELALVGQANQTEISGGPVQGPVFEFAPIINQFLQAHLFGDIFERDNLDWRSRELATVGALAATPGAENQLRSHMRASLRVGLTASQLRQLSQALAEGVGPEVAARADDALVQALDAASKG</sequence>
<feature type="region of interest" description="Disordered" evidence="1">
    <location>
        <begin position="169"/>
        <end position="211"/>
    </location>
</feature>
<proteinExistence type="predicted"/>
<dbReference type="EMBL" id="CP065668">
    <property type="protein sequence ID" value="QPS08847.1"/>
    <property type="molecule type" value="Genomic_DNA"/>
</dbReference>
<dbReference type="GO" id="GO:0051920">
    <property type="term" value="F:peroxiredoxin activity"/>
    <property type="evidence" value="ECO:0007669"/>
    <property type="project" value="InterPro"/>
</dbReference>
<dbReference type="SUPFAM" id="SSF69118">
    <property type="entry name" value="AhpD-like"/>
    <property type="match status" value="1"/>
</dbReference>
<dbReference type="InterPro" id="IPR029032">
    <property type="entry name" value="AhpD-like"/>
</dbReference>
<dbReference type="Proteomes" id="UP000594778">
    <property type="component" value="Chromosome"/>
</dbReference>
<feature type="compositionally biased region" description="Low complexity" evidence="1">
    <location>
        <begin position="176"/>
        <end position="185"/>
    </location>
</feature>
<dbReference type="Pfam" id="PF02627">
    <property type="entry name" value="CMD"/>
    <property type="match status" value="2"/>
</dbReference>
<dbReference type="CDD" id="cd02233">
    <property type="entry name" value="cupin_HNL-like"/>
    <property type="match status" value="1"/>
</dbReference>
<organism evidence="5 6">
    <name type="scientific">Delftia acidovorans</name>
    <name type="common">Pseudomonas acidovorans</name>
    <name type="synonym">Comamonas acidovorans</name>
    <dbReference type="NCBI Taxonomy" id="80866"/>
    <lineage>
        <taxon>Bacteria</taxon>
        <taxon>Pseudomonadati</taxon>
        <taxon>Pseudomonadota</taxon>
        <taxon>Betaproteobacteria</taxon>
        <taxon>Burkholderiales</taxon>
        <taxon>Comamonadaceae</taxon>
        <taxon>Delftia</taxon>
    </lineage>
</organism>
<dbReference type="InterPro" id="IPR013096">
    <property type="entry name" value="Cupin_2"/>
</dbReference>
<dbReference type="RefSeq" id="WP_197956010.1">
    <property type="nucleotide sequence ID" value="NZ_CP065668.1"/>
</dbReference>
<dbReference type="Gene3D" id="2.60.120.10">
    <property type="entry name" value="Jelly Rolls"/>
    <property type="match status" value="1"/>
</dbReference>
<evidence type="ECO:0000259" key="4">
    <source>
        <dbReference type="Pfam" id="PF07883"/>
    </source>
</evidence>
<evidence type="ECO:0000313" key="5">
    <source>
        <dbReference type="EMBL" id="QPS08847.1"/>
    </source>
</evidence>
<dbReference type="InterPro" id="IPR047263">
    <property type="entry name" value="HNL-like_cupin"/>
</dbReference>
<dbReference type="InterPro" id="IPR003779">
    <property type="entry name" value="CMD-like"/>
</dbReference>
<evidence type="ECO:0000259" key="3">
    <source>
        <dbReference type="Pfam" id="PF02627"/>
    </source>
</evidence>
<dbReference type="AlphaFoldDB" id="A0A7T2W005"/>
<feature type="chain" id="PRO_5032946096" evidence="2">
    <location>
        <begin position="18"/>
        <end position="420"/>
    </location>
</feature>
<dbReference type="PANTHER" id="PTHR43698:SF1">
    <property type="entry name" value="BLL4564 PROTEIN"/>
    <property type="match status" value="1"/>
</dbReference>
<dbReference type="PANTHER" id="PTHR43698">
    <property type="entry name" value="RIBD C-TERMINAL DOMAIN CONTAINING PROTEIN"/>
    <property type="match status" value="1"/>
</dbReference>
<keyword evidence="2" id="KW-0732">Signal</keyword>
<evidence type="ECO:0000313" key="6">
    <source>
        <dbReference type="Proteomes" id="UP000594778"/>
    </source>
</evidence>
<feature type="domain" description="Cupin type-2" evidence="4">
    <location>
        <begin position="71"/>
        <end position="126"/>
    </location>
</feature>
<dbReference type="Gene3D" id="1.20.1290.10">
    <property type="entry name" value="AhpD-like"/>
    <property type="match status" value="1"/>
</dbReference>
<name>A0A7T2W005_DELAC</name>
<dbReference type="InterPro" id="IPR011051">
    <property type="entry name" value="RmlC_Cupin_sf"/>
</dbReference>
<feature type="signal peptide" evidence="2">
    <location>
        <begin position="1"/>
        <end position="17"/>
    </location>
</feature>
<evidence type="ECO:0000256" key="2">
    <source>
        <dbReference type="SAM" id="SignalP"/>
    </source>
</evidence>
<feature type="domain" description="Carboxymuconolactone decarboxylase-like" evidence="3">
    <location>
        <begin position="331"/>
        <end position="399"/>
    </location>
</feature>